<keyword evidence="5" id="KW-0507">mRNA processing</keyword>
<dbReference type="InterPro" id="IPR020094">
    <property type="entry name" value="TruA/RsuA/RluB/E/F_N"/>
</dbReference>
<evidence type="ECO:0000256" key="4">
    <source>
        <dbReference type="ARBA" id="ARBA00009375"/>
    </source>
</evidence>
<dbReference type="FunFam" id="3.30.70.660:FF:000002">
    <property type="entry name" value="tRNA pseudouridine synthase"/>
    <property type="match status" value="1"/>
</dbReference>
<dbReference type="AlphaFoldDB" id="A0A167P2V6"/>
<dbReference type="EMBL" id="AZHD01000017">
    <property type="protein sequence ID" value="OAA56228.1"/>
    <property type="molecule type" value="Genomic_DNA"/>
</dbReference>
<feature type="compositionally biased region" description="Basic and acidic residues" evidence="14">
    <location>
        <begin position="127"/>
        <end position="140"/>
    </location>
</feature>
<evidence type="ECO:0000259" key="15">
    <source>
        <dbReference type="Pfam" id="PF01416"/>
    </source>
</evidence>
<dbReference type="InterPro" id="IPR020097">
    <property type="entry name" value="PsdUridine_synth_TruA_a/b_dom"/>
</dbReference>
<evidence type="ECO:0000256" key="6">
    <source>
        <dbReference type="ARBA" id="ARBA00022694"/>
    </source>
</evidence>
<evidence type="ECO:0000256" key="5">
    <source>
        <dbReference type="ARBA" id="ARBA00022664"/>
    </source>
</evidence>
<dbReference type="NCBIfam" id="TIGR00071">
    <property type="entry name" value="hisT_truA"/>
    <property type="match status" value="1"/>
</dbReference>
<reference evidence="16 17" key="1">
    <citation type="journal article" date="2016" name="Genome Biol. Evol.">
        <title>Divergent and convergent evolution of fungal pathogenicity.</title>
        <authorList>
            <person name="Shang Y."/>
            <person name="Xiao G."/>
            <person name="Zheng P."/>
            <person name="Cen K."/>
            <person name="Zhan S."/>
            <person name="Wang C."/>
        </authorList>
    </citation>
    <scope>NUCLEOTIDE SEQUENCE [LARGE SCALE GENOMIC DNA]</scope>
    <source>
        <strain evidence="16 17">RCEF 264</strain>
    </source>
</reference>
<dbReference type="InterPro" id="IPR001406">
    <property type="entry name" value="PsdUridine_synth_TruA"/>
</dbReference>
<comment type="catalytic activity">
    <reaction evidence="9">
        <text>a uridine in tRNA = a pseudouridine in tRNA</text>
        <dbReference type="Rhea" id="RHEA:54572"/>
        <dbReference type="Rhea" id="RHEA-COMP:13339"/>
        <dbReference type="Rhea" id="RHEA-COMP:13934"/>
        <dbReference type="ChEBI" id="CHEBI:65314"/>
        <dbReference type="ChEBI" id="CHEBI:65315"/>
    </reaction>
</comment>
<evidence type="ECO:0000256" key="9">
    <source>
        <dbReference type="ARBA" id="ARBA00036943"/>
    </source>
</evidence>
<sequence>MATDDSNSALASTANNTAGVPTAAAPAGALPATTTTATAIADATSRSTDAEHGERGADEYAKRRRQQGSETVSNPDAGHNKRQRVAGEDRRGSGRRGGRGAKGAGDRRDWRDNRPTKRRRAGGGRNAEADGEGRPIHRRDGAGADVVASADAAGDAGDAADNRPSRMCIPFSAEEIAAETRRPKRKVAVLIGYAGTGYRGMQINHDEKTIEGDLFAAFVAAGAIAKANADDPKKSSLVRCARTDKGVHAAGNVVSLKLIVGDEEVAATADNNPGKTSTATETADSADTYVSPTVVERINAHLPPQIRVWGIQRTVNSFSCYQACDSRWYEYLLPSYALLPPHPASFLGRTMETTARQADEAAAAGTKEGDEPARVESVYEGMRTRLADVADFWAAVERDVVAPILDALEPDVRASVVAQLHSTEEGRSVGRRNLEELELPQVVKATPEAGARGGSEPTGTEDTGTVATEAEAQQQVEVAKGVVGGATETGGAANGAATSNAAVPTETAVDAAGTATNPAPATGHKAAVEQALRDIKAAYVAAKRRYRVTPARRQRLQDALAQFVGTHNFHNYTVQKTYRDASAQRHIKSFVIDPEPILIHGTTEWLSLRVHGQSFMMHQIRKMVAMAVLVARCGTDPVATLAQSFGPRRISIPRAPGFALLLERPVFDSYNARAQAQFQKAPLDFGRYEKELRAFKDREIYARMWDVEESQNVFHAFFHQLDNFRTSYYLWAIPGGFDTAFERIGRDEGGIVGLIDNDPDEDAENPDEGDG</sequence>
<comment type="caution">
    <text evidence="16">The sequence shown here is derived from an EMBL/GenBank/DDBJ whole genome shotgun (WGS) entry which is preliminary data.</text>
</comment>
<organism evidence="16 17">
    <name type="scientific">Niveomyces insectorum RCEF 264</name>
    <dbReference type="NCBI Taxonomy" id="1081102"/>
    <lineage>
        <taxon>Eukaryota</taxon>
        <taxon>Fungi</taxon>
        <taxon>Dikarya</taxon>
        <taxon>Ascomycota</taxon>
        <taxon>Pezizomycotina</taxon>
        <taxon>Sordariomycetes</taxon>
        <taxon>Hypocreomycetidae</taxon>
        <taxon>Hypocreales</taxon>
        <taxon>Cordycipitaceae</taxon>
        <taxon>Niveomyces</taxon>
    </lineage>
</organism>
<evidence type="ECO:0000256" key="14">
    <source>
        <dbReference type="SAM" id="MobiDB-lite"/>
    </source>
</evidence>
<feature type="compositionally biased region" description="Low complexity" evidence="14">
    <location>
        <begin position="1"/>
        <end position="47"/>
    </location>
</feature>
<name>A0A167P2V6_9HYPO</name>
<proteinExistence type="inferred from homology"/>
<dbReference type="Gene3D" id="3.30.70.580">
    <property type="entry name" value="Pseudouridine synthase I, catalytic domain, N-terminal subdomain"/>
    <property type="match status" value="1"/>
</dbReference>
<feature type="compositionally biased region" description="Basic and acidic residues" evidence="14">
    <location>
        <begin position="422"/>
        <end position="435"/>
    </location>
</feature>
<gene>
    <name evidence="16" type="ORF">SPI_07839</name>
</gene>
<comment type="function">
    <text evidence="10">Formation of pseudouridine at positions 27 and 28 in the anticodon stem and loop of transfer RNAs; at positions 34 and 36 of intron-containing precursor tRNA(Ile) and at position 35 in the intron-containing tRNA(Tyr). Catalyzes pseudouridylation at position 44 in U2 snRNA. Also catalyzes pseudouridylation of mRNAs.</text>
</comment>
<evidence type="ECO:0000313" key="17">
    <source>
        <dbReference type="Proteomes" id="UP000076874"/>
    </source>
</evidence>
<dbReference type="GO" id="GO:0031119">
    <property type="term" value="P:tRNA pseudouridine synthesis"/>
    <property type="evidence" value="ECO:0007669"/>
    <property type="project" value="TreeGrafter"/>
</dbReference>
<evidence type="ECO:0000256" key="12">
    <source>
        <dbReference type="ARBA" id="ARBA00079072"/>
    </source>
</evidence>
<dbReference type="PANTHER" id="PTHR11142">
    <property type="entry name" value="PSEUDOURIDYLATE SYNTHASE"/>
    <property type="match status" value="1"/>
</dbReference>
<dbReference type="InterPro" id="IPR020095">
    <property type="entry name" value="PsdUridine_synth_TruA_C"/>
</dbReference>
<dbReference type="OrthoDB" id="10256309at2759"/>
<evidence type="ECO:0000256" key="11">
    <source>
        <dbReference type="ARBA" id="ARBA00073968"/>
    </source>
</evidence>
<keyword evidence="6" id="KW-0819">tRNA processing</keyword>
<dbReference type="GO" id="GO:0031120">
    <property type="term" value="P:snRNA pseudouridine synthesis"/>
    <property type="evidence" value="ECO:0007669"/>
    <property type="project" value="UniProtKB-ARBA"/>
</dbReference>
<feature type="region of interest" description="Disordered" evidence="14">
    <location>
        <begin position="1"/>
        <end position="140"/>
    </location>
</feature>
<keyword evidence="8" id="KW-0539">Nucleus</keyword>
<dbReference type="InterPro" id="IPR020103">
    <property type="entry name" value="PsdUridine_synth_cat_dom_sf"/>
</dbReference>
<dbReference type="GO" id="GO:1990481">
    <property type="term" value="P:mRNA pseudouridine synthesis"/>
    <property type="evidence" value="ECO:0007669"/>
    <property type="project" value="TreeGrafter"/>
</dbReference>
<dbReference type="GO" id="GO:0006397">
    <property type="term" value="P:mRNA processing"/>
    <property type="evidence" value="ECO:0007669"/>
    <property type="project" value="UniProtKB-KW"/>
</dbReference>
<evidence type="ECO:0000256" key="1">
    <source>
        <dbReference type="ARBA" id="ARBA00001166"/>
    </source>
</evidence>
<keyword evidence="7" id="KW-0413">Isomerase</keyword>
<evidence type="ECO:0000256" key="8">
    <source>
        <dbReference type="ARBA" id="ARBA00023242"/>
    </source>
</evidence>
<dbReference type="GO" id="GO:0009982">
    <property type="term" value="F:pseudouridine synthase activity"/>
    <property type="evidence" value="ECO:0007669"/>
    <property type="project" value="InterPro"/>
</dbReference>
<feature type="compositionally biased region" description="Basic and acidic residues" evidence="14">
    <location>
        <begin position="104"/>
        <end position="115"/>
    </location>
</feature>
<comment type="subcellular location">
    <subcellularLocation>
        <location evidence="3">Nucleus</location>
    </subcellularLocation>
</comment>
<evidence type="ECO:0000256" key="10">
    <source>
        <dbReference type="ARBA" id="ARBA00053072"/>
    </source>
</evidence>
<feature type="compositionally biased region" description="Basic and acidic residues" evidence="14">
    <location>
        <begin position="48"/>
        <end position="61"/>
    </location>
</feature>
<evidence type="ECO:0000256" key="7">
    <source>
        <dbReference type="ARBA" id="ARBA00023235"/>
    </source>
</evidence>
<comment type="catalytic activity">
    <reaction evidence="1">
        <text>a uridine in mRNA = a pseudouridine in mRNA</text>
        <dbReference type="Rhea" id="RHEA:56644"/>
        <dbReference type="Rhea" id="RHEA-COMP:14658"/>
        <dbReference type="Rhea" id="RHEA-COMP:14659"/>
        <dbReference type="ChEBI" id="CHEBI:65314"/>
        <dbReference type="ChEBI" id="CHEBI:65315"/>
    </reaction>
</comment>
<dbReference type="Pfam" id="PF01416">
    <property type="entry name" value="PseudoU_synth_1"/>
    <property type="match status" value="1"/>
</dbReference>
<feature type="region of interest" description="Disordered" evidence="14">
    <location>
        <begin position="420"/>
        <end position="463"/>
    </location>
</feature>
<feature type="domain" description="Pseudouridine synthase I TruA alpha/beta" evidence="15">
    <location>
        <begin position="559"/>
        <end position="668"/>
    </location>
</feature>
<comment type="similarity">
    <text evidence="4">Belongs to the tRNA pseudouridine synthase TruA family.</text>
</comment>
<evidence type="ECO:0000256" key="13">
    <source>
        <dbReference type="ARBA" id="ARBA00080858"/>
    </source>
</evidence>
<dbReference type="SUPFAM" id="SSF55120">
    <property type="entry name" value="Pseudouridine synthase"/>
    <property type="match status" value="1"/>
</dbReference>
<dbReference type="GO" id="GO:0003723">
    <property type="term" value="F:RNA binding"/>
    <property type="evidence" value="ECO:0007669"/>
    <property type="project" value="InterPro"/>
</dbReference>
<dbReference type="Proteomes" id="UP000076874">
    <property type="component" value="Unassembled WGS sequence"/>
</dbReference>
<dbReference type="GO" id="GO:0005634">
    <property type="term" value="C:nucleus"/>
    <property type="evidence" value="ECO:0007669"/>
    <property type="project" value="UniProtKB-SubCell"/>
</dbReference>
<dbReference type="Gene3D" id="3.30.70.660">
    <property type="entry name" value="Pseudouridine synthase I, catalytic domain, C-terminal subdomain"/>
    <property type="match status" value="1"/>
</dbReference>
<dbReference type="STRING" id="1081102.A0A167P2V6"/>
<comment type="catalytic activity">
    <reaction evidence="2">
        <text>uridine in snRNA = pseudouridine in snRNA</text>
        <dbReference type="Rhea" id="RHEA:51124"/>
        <dbReference type="Rhea" id="RHEA-COMP:12891"/>
        <dbReference type="Rhea" id="RHEA-COMP:12892"/>
        <dbReference type="ChEBI" id="CHEBI:65314"/>
        <dbReference type="ChEBI" id="CHEBI:65315"/>
    </reaction>
</comment>
<dbReference type="PANTHER" id="PTHR11142:SF4">
    <property type="entry name" value="PSEUDOURIDYLATE SYNTHASE 1 HOMOLOG"/>
    <property type="match status" value="1"/>
</dbReference>
<dbReference type="FunFam" id="3.30.70.580:FF:000002">
    <property type="entry name" value="tRNA pseudouridine synthase"/>
    <property type="match status" value="1"/>
</dbReference>
<keyword evidence="17" id="KW-1185">Reference proteome</keyword>
<protein>
    <recommendedName>
        <fullName evidence="11">tRNA pseudouridine synthase 1</fullName>
    </recommendedName>
    <alternativeName>
        <fullName evidence="12">tRNA pseudouridylate synthase 1</fullName>
    </alternativeName>
    <alternativeName>
        <fullName evidence="13">tRNA-uridine isomerase 1</fullName>
    </alternativeName>
</protein>
<evidence type="ECO:0000313" key="16">
    <source>
        <dbReference type="EMBL" id="OAA56228.1"/>
    </source>
</evidence>
<evidence type="ECO:0000256" key="3">
    <source>
        <dbReference type="ARBA" id="ARBA00004123"/>
    </source>
</evidence>
<evidence type="ECO:0000256" key="2">
    <source>
        <dbReference type="ARBA" id="ARBA00001832"/>
    </source>
</evidence>
<accession>A0A167P2V6</accession>